<reference evidence="2 3" key="1">
    <citation type="submission" date="2023-10" db="EMBL/GenBank/DDBJ databases">
        <title>Noviherbaspirillum sp. CPCC 100848 genome assembly.</title>
        <authorList>
            <person name="Li X.Y."/>
            <person name="Fang X.M."/>
        </authorList>
    </citation>
    <scope>NUCLEOTIDE SEQUENCE [LARGE SCALE GENOMIC DNA]</scope>
    <source>
        <strain evidence="2 3">CPCC 100848</strain>
    </source>
</reference>
<evidence type="ECO:0000313" key="3">
    <source>
        <dbReference type="Proteomes" id="UP001352263"/>
    </source>
</evidence>
<dbReference type="Gene3D" id="3.30.870.10">
    <property type="entry name" value="Endonuclease Chain A"/>
    <property type="match status" value="2"/>
</dbReference>
<comment type="caution">
    <text evidence="2">The sequence shown here is derived from an EMBL/GenBank/DDBJ whole genome shotgun (WGS) entry which is preliminary data.</text>
</comment>
<evidence type="ECO:0000259" key="1">
    <source>
        <dbReference type="PROSITE" id="PS50035"/>
    </source>
</evidence>
<dbReference type="PROSITE" id="PS50035">
    <property type="entry name" value="PLD"/>
    <property type="match status" value="2"/>
</dbReference>
<dbReference type="PANTHER" id="PTHR21248">
    <property type="entry name" value="CARDIOLIPIN SYNTHASE"/>
    <property type="match status" value="1"/>
</dbReference>
<feature type="domain" description="PLD phosphodiesterase" evidence="1">
    <location>
        <begin position="161"/>
        <end position="188"/>
    </location>
</feature>
<keyword evidence="3" id="KW-1185">Reference proteome</keyword>
<sequence>MKRARPIRTIVTTIILTLGVVWLALNLTLGDKQFEERFVRQYDVHDRQFLRTMGVILGPPQVQGNDITALMNGDAIFPAMLQAIRSARHTINFETYIFWSGTVGQHFVDALSERAAAGVNVHVLLDWVGGNLDPGVLEELRAAGVHVRRYNAPHWYNLHFLNHRTHRKLLVVDGAIGFIGGVGIGEKWRGNGDVAGEWRDTHFQVRGPVVGQLQAAFVDNWMFASGEVLYGSRYFPDLEPVGTQLAQVFTSSPGGGRNSMQLMYLLSLTAATRNIRISAAYFVPDDASVQTLLAALKRGVRVQIVVPGEQIDWKFVRRASRALWGDLLEAGAEIYEYQPSMYHVKVLIIDDFLVSTGSTNFDNRSFSINDEANLNVYDQDFALRQIDVFDEDIRRSSRVTLEAWRERPIHDKVLDYLASLASGQL</sequence>
<dbReference type="RefSeq" id="WP_326504440.1">
    <property type="nucleotide sequence ID" value="NZ_JAWIIV010000001.1"/>
</dbReference>
<dbReference type="InterPro" id="IPR025202">
    <property type="entry name" value="PLD-like_dom"/>
</dbReference>
<proteinExistence type="predicted"/>
<dbReference type="CDD" id="cd09110">
    <property type="entry name" value="PLDc_CLS_1"/>
    <property type="match status" value="1"/>
</dbReference>
<evidence type="ECO:0000313" key="2">
    <source>
        <dbReference type="EMBL" id="MEC4717689.1"/>
    </source>
</evidence>
<dbReference type="PANTHER" id="PTHR21248:SF22">
    <property type="entry name" value="PHOSPHOLIPASE D"/>
    <property type="match status" value="1"/>
</dbReference>
<dbReference type="SMART" id="SM00155">
    <property type="entry name" value="PLDc"/>
    <property type="match status" value="2"/>
</dbReference>
<dbReference type="SUPFAM" id="SSF56024">
    <property type="entry name" value="Phospholipase D/nuclease"/>
    <property type="match status" value="2"/>
</dbReference>
<gene>
    <name evidence="2" type="ORF">RY831_00840</name>
</gene>
<feature type="domain" description="PLD phosphodiesterase" evidence="1">
    <location>
        <begin position="338"/>
        <end position="365"/>
    </location>
</feature>
<organism evidence="2 3">
    <name type="scientific">Noviherbaspirillum album</name>
    <dbReference type="NCBI Taxonomy" id="3080276"/>
    <lineage>
        <taxon>Bacteria</taxon>
        <taxon>Pseudomonadati</taxon>
        <taxon>Pseudomonadota</taxon>
        <taxon>Betaproteobacteria</taxon>
        <taxon>Burkholderiales</taxon>
        <taxon>Oxalobacteraceae</taxon>
        <taxon>Noviherbaspirillum</taxon>
    </lineage>
</organism>
<dbReference type="InterPro" id="IPR001736">
    <property type="entry name" value="PLipase_D/transphosphatidylase"/>
</dbReference>
<dbReference type="Pfam" id="PF13091">
    <property type="entry name" value="PLDc_2"/>
    <property type="match status" value="2"/>
</dbReference>
<accession>A0ABU6J396</accession>
<name>A0ABU6J396_9BURK</name>
<protein>
    <submittedName>
        <fullName evidence="2">Phospholipase D-like domain-containing protein</fullName>
    </submittedName>
</protein>
<dbReference type="CDD" id="cd09159">
    <property type="entry name" value="PLDc_ybhO_like_2"/>
    <property type="match status" value="1"/>
</dbReference>
<dbReference type="Proteomes" id="UP001352263">
    <property type="component" value="Unassembled WGS sequence"/>
</dbReference>
<dbReference type="EMBL" id="JAWIIV010000001">
    <property type="protein sequence ID" value="MEC4717689.1"/>
    <property type="molecule type" value="Genomic_DNA"/>
</dbReference>